<protein>
    <recommendedName>
        <fullName evidence="2">CARD domain-containing protein</fullName>
    </recommendedName>
</protein>
<dbReference type="PROSITE" id="PS50209">
    <property type="entry name" value="CARD"/>
    <property type="match status" value="1"/>
</dbReference>
<evidence type="ECO:0000313" key="3">
    <source>
        <dbReference type="EMBL" id="KAK6177744.1"/>
    </source>
</evidence>
<evidence type="ECO:0000256" key="1">
    <source>
        <dbReference type="SAM" id="Coils"/>
    </source>
</evidence>
<keyword evidence="4" id="KW-1185">Reference proteome</keyword>
<name>A0AAN8JLE0_PATCE</name>
<dbReference type="EMBL" id="JAZGQO010000010">
    <property type="protein sequence ID" value="KAK6177744.1"/>
    <property type="molecule type" value="Genomic_DNA"/>
</dbReference>
<dbReference type="Pfam" id="PF00619">
    <property type="entry name" value="CARD"/>
    <property type="match status" value="1"/>
</dbReference>
<organism evidence="3 4">
    <name type="scientific">Patella caerulea</name>
    <name type="common">Rayed Mediterranean limpet</name>
    <dbReference type="NCBI Taxonomy" id="87958"/>
    <lineage>
        <taxon>Eukaryota</taxon>
        <taxon>Metazoa</taxon>
        <taxon>Spiralia</taxon>
        <taxon>Lophotrochozoa</taxon>
        <taxon>Mollusca</taxon>
        <taxon>Gastropoda</taxon>
        <taxon>Patellogastropoda</taxon>
        <taxon>Patelloidea</taxon>
        <taxon>Patellidae</taxon>
        <taxon>Patella</taxon>
    </lineage>
</organism>
<dbReference type="GO" id="GO:0042981">
    <property type="term" value="P:regulation of apoptotic process"/>
    <property type="evidence" value="ECO:0007669"/>
    <property type="project" value="InterPro"/>
</dbReference>
<reference evidence="3 4" key="1">
    <citation type="submission" date="2024-01" db="EMBL/GenBank/DDBJ databases">
        <title>The genome of the rayed Mediterranean limpet Patella caerulea (Linnaeus, 1758).</title>
        <authorList>
            <person name="Anh-Thu Weber A."/>
            <person name="Halstead-Nussloch G."/>
        </authorList>
    </citation>
    <scope>NUCLEOTIDE SEQUENCE [LARGE SCALE GENOMIC DNA]</scope>
    <source>
        <strain evidence="3">AATW-2023a</strain>
        <tissue evidence="3">Whole specimen</tissue>
    </source>
</reference>
<feature type="domain" description="CARD" evidence="2">
    <location>
        <begin position="8"/>
        <end position="85"/>
    </location>
</feature>
<dbReference type="Proteomes" id="UP001347796">
    <property type="component" value="Unassembled WGS sequence"/>
</dbReference>
<accession>A0AAN8JLE0</accession>
<sequence length="329" mass="37888">MEVSKVAMPKDDARIIQQNFAYLEHNIEPRDLTSYLFAVFVFDANDKSRINGIKDRKERTHKFINILLRRGEKALGCFIEALQQSSYWEIARKLRLEIKAGAVRAQTDSERASSSASPRGGLTLPPITLSTTAIYHSSRNDVHSPSALSPVHDDDTRSSAELYDKLHENEARLSGQRKEITRLTNNNERLRVENSEKIKEENKMLNKRVEEQQDLIDEKQAIIDEKQAIIDELRREVRTQEIHDKLDQKNKEIEDLKSQISKTQTELRKKVIDEELGKIQVNVENLGDVTGRLETGLSQLNEFVEHGKTQQENYKRDDHVTQSKVCVVM</sequence>
<proteinExistence type="predicted"/>
<dbReference type="InterPro" id="IPR011029">
    <property type="entry name" value="DEATH-like_dom_sf"/>
</dbReference>
<keyword evidence="1" id="KW-0175">Coiled coil</keyword>
<dbReference type="InterPro" id="IPR001315">
    <property type="entry name" value="CARD"/>
</dbReference>
<evidence type="ECO:0000313" key="4">
    <source>
        <dbReference type="Proteomes" id="UP001347796"/>
    </source>
</evidence>
<dbReference type="AlphaFoldDB" id="A0AAN8JLE0"/>
<dbReference type="CDD" id="cd01671">
    <property type="entry name" value="CARD"/>
    <property type="match status" value="1"/>
</dbReference>
<dbReference type="Gene3D" id="1.10.533.10">
    <property type="entry name" value="Death Domain, Fas"/>
    <property type="match status" value="1"/>
</dbReference>
<evidence type="ECO:0000259" key="2">
    <source>
        <dbReference type="PROSITE" id="PS50209"/>
    </source>
</evidence>
<dbReference type="SUPFAM" id="SSF47986">
    <property type="entry name" value="DEATH domain"/>
    <property type="match status" value="1"/>
</dbReference>
<gene>
    <name evidence="3" type="ORF">SNE40_015787</name>
</gene>
<comment type="caution">
    <text evidence="3">The sequence shown here is derived from an EMBL/GenBank/DDBJ whole genome shotgun (WGS) entry which is preliminary data.</text>
</comment>
<feature type="coiled-coil region" evidence="1">
    <location>
        <begin position="166"/>
        <end position="266"/>
    </location>
</feature>